<gene>
    <name evidence="2" type="ORF">JOF53_006128</name>
</gene>
<protein>
    <recommendedName>
        <fullName evidence="1">DUF2293 domain-containing protein</fullName>
    </recommendedName>
</protein>
<proteinExistence type="predicted"/>
<evidence type="ECO:0000313" key="3">
    <source>
        <dbReference type="Proteomes" id="UP001519363"/>
    </source>
</evidence>
<reference evidence="2 3" key="1">
    <citation type="submission" date="2021-03" db="EMBL/GenBank/DDBJ databases">
        <title>Sequencing the genomes of 1000 actinobacteria strains.</title>
        <authorList>
            <person name="Klenk H.-P."/>
        </authorList>
    </citation>
    <scope>NUCLEOTIDE SEQUENCE [LARGE SCALE GENOMIC DNA]</scope>
    <source>
        <strain evidence="2 3">DSM 44580</strain>
    </source>
</reference>
<dbReference type="RefSeq" id="WP_086789165.1">
    <property type="nucleotide sequence ID" value="NZ_JAGIOO010000001.1"/>
</dbReference>
<comment type="caution">
    <text evidence="2">The sequence shown here is derived from an EMBL/GenBank/DDBJ whole genome shotgun (WGS) entry which is preliminary data.</text>
</comment>
<evidence type="ECO:0000313" key="2">
    <source>
        <dbReference type="EMBL" id="MBP2477256.1"/>
    </source>
</evidence>
<feature type="domain" description="DUF2293" evidence="1">
    <location>
        <begin position="261"/>
        <end position="346"/>
    </location>
</feature>
<sequence>MVTTAGSKLERRVTEAAAQVLAKKKFVSPVLVFTRLGWLTDKRVADWEQGRVGHLTAAMDVPDERVRGALRHLADWARAQGLAAEQAEYAAATRDRRPLRFTPAGGEEAFRTHFVAADLTAAQRERLTRKQNAAPDLVVLRAEPGWRCADCGETDTYQFVEDKAPYCLECADLDHLVFLPAGDATLTRRAKKASGLAAVVQRFNARRKRFDRLGLLVEEAALVTAEESCLADADVRARRRDRDAVRREEQDVVFQGRLAQEIRRLFPGCPAERAEAIAGHAAVRGSGRVGRSAAGRALDEGATRRAVIASVRHLDTDYDAMLMAGVPRLVARERIRDGIDAVLARWATPAR</sequence>
<evidence type="ECO:0000259" key="1">
    <source>
        <dbReference type="Pfam" id="PF10056"/>
    </source>
</evidence>
<keyword evidence="3" id="KW-1185">Reference proteome</keyword>
<dbReference type="InterPro" id="IPR018744">
    <property type="entry name" value="DUF2293"/>
</dbReference>
<dbReference type="Proteomes" id="UP001519363">
    <property type="component" value="Unassembled WGS sequence"/>
</dbReference>
<dbReference type="PANTHER" id="PTHR38113">
    <property type="match status" value="1"/>
</dbReference>
<dbReference type="PANTHER" id="PTHR38113:SF2">
    <property type="entry name" value="DUF2293 DOMAIN-CONTAINING PROTEIN"/>
    <property type="match status" value="1"/>
</dbReference>
<dbReference type="EMBL" id="JAGIOO010000001">
    <property type="protein sequence ID" value="MBP2477256.1"/>
    <property type="molecule type" value="Genomic_DNA"/>
</dbReference>
<name>A0ABS5AL15_9PSEU</name>
<dbReference type="Pfam" id="PF10056">
    <property type="entry name" value="DUF2293"/>
    <property type="match status" value="1"/>
</dbReference>
<accession>A0ABS5AL15</accession>
<organism evidence="2 3">
    <name type="scientific">Crossiella equi</name>
    <dbReference type="NCBI Taxonomy" id="130796"/>
    <lineage>
        <taxon>Bacteria</taxon>
        <taxon>Bacillati</taxon>
        <taxon>Actinomycetota</taxon>
        <taxon>Actinomycetes</taxon>
        <taxon>Pseudonocardiales</taxon>
        <taxon>Pseudonocardiaceae</taxon>
        <taxon>Crossiella</taxon>
    </lineage>
</organism>